<feature type="non-terminal residue" evidence="1">
    <location>
        <position position="1"/>
    </location>
</feature>
<dbReference type="EMBL" id="CAJVPM010010442">
    <property type="protein sequence ID" value="CAG8572993.1"/>
    <property type="molecule type" value="Genomic_DNA"/>
</dbReference>
<organism evidence="1 2">
    <name type="scientific">Scutellospora calospora</name>
    <dbReference type="NCBI Taxonomy" id="85575"/>
    <lineage>
        <taxon>Eukaryota</taxon>
        <taxon>Fungi</taxon>
        <taxon>Fungi incertae sedis</taxon>
        <taxon>Mucoromycota</taxon>
        <taxon>Glomeromycotina</taxon>
        <taxon>Glomeromycetes</taxon>
        <taxon>Diversisporales</taxon>
        <taxon>Gigasporaceae</taxon>
        <taxon>Scutellospora</taxon>
    </lineage>
</organism>
<protein>
    <submittedName>
        <fullName evidence="1">10395_t:CDS:1</fullName>
    </submittedName>
</protein>
<accession>A0ACA9M8F5</accession>
<gene>
    <name evidence="1" type="ORF">SCALOS_LOCUS5915</name>
</gene>
<evidence type="ECO:0000313" key="1">
    <source>
        <dbReference type="EMBL" id="CAG8572993.1"/>
    </source>
</evidence>
<name>A0ACA9M8F5_9GLOM</name>
<comment type="caution">
    <text evidence="1">The sequence shown here is derived from an EMBL/GenBank/DDBJ whole genome shotgun (WGS) entry which is preliminary data.</text>
</comment>
<evidence type="ECO:0000313" key="2">
    <source>
        <dbReference type="Proteomes" id="UP000789860"/>
    </source>
</evidence>
<reference evidence="1" key="1">
    <citation type="submission" date="2021-06" db="EMBL/GenBank/DDBJ databases">
        <authorList>
            <person name="Kallberg Y."/>
            <person name="Tangrot J."/>
            <person name="Rosling A."/>
        </authorList>
    </citation>
    <scope>NUCLEOTIDE SEQUENCE</scope>
    <source>
        <strain evidence="1">AU212A</strain>
    </source>
</reference>
<sequence length="61" mass="7353">DTELFDSARKLKIASANTLDYKLFRSQRRIIVMNEALLSLYMHKFGLYNRNFRFIRLLIIN</sequence>
<dbReference type="Proteomes" id="UP000789860">
    <property type="component" value="Unassembled WGS sequence"/>
</dbReference>
<proteinExistence type="predicted"/>
<keyword evidence="2" id="KW-1185">Reference proteome</keyword>